<dbReference type="EMBL" id="JABBGJ010000055">
    <property type="protein sequence ID" value="NMM03512.1"/>
    <property type="molecule type" value="Genomic_DNA"/>
</dbReference>
<dbReference type="Pfam" id="PF02423">
    <property type="entry name" value="OCD_Mu_crystall"/>
    <property type="match status" value="1"/>
</dbReference>
<dbReference type="Gene3D" id="3.40.50.720">
    <property type="entry name" value="NAD(P)-binding Rossmann-like Domain"/>
    <property type="match status" value="1"/>
</dbReference>
<organism evidence="1 2">
    <name type="scientific">Paraburkholderia polaris</name>
    <dbReference type="NCBI Taxonomy" id="2728848"/>
    <lineage>
        <taxon>Bacteria</taxon>
        <taxon>Pseudomonadati</taxon>
        <taxon>Pseudomonadota</taxon>
        <taxon>Betaproteobacteria</taxon>
        <taxon>Burkholderiales</taxon>
        <taxon>Burkholderiaceae</taxon>
        <taxon>Paraburkholderia</taxon>
    </lineage>
</organism>
<dbReference type="InterPro" id="IPR023401">
    <property type="entry name" value="ODC_N"/>
</dbReference>
<dbReference type="Proteomes" id="UP000544134">
    <property type="component" value="Unassembled WGS sequence"/>
</dbReference>
<dbReference type="PANTHER" id="PTHR13812">
    <property type="entry name" value="KETIMINE REDUCTASE MU-CRYSTALLIN"/>
    <property type="match status" value="1"/>
</dbReference>
<accession>A0A848IMH1</accession>
<dbReference type="Gene3D" id="3.30.1780.10">
    <property type="entry name" value="ornithine cyclodeaminase, domain 1"/>
    <property type="match status" value="1"/>
</dbReference>
<keyword evidence="2" id="KW-1185">Reference proteome</keyword>
<dbReference type="InterPro" id="IPR036291">
    <property type="entry name" value="NAD(P)-bd_dom_sf"/>
</dbReference>
<protein>
    <submittedName>
        <fullName evidence="1">Ornithine cyclodeaminase family protein</fullName>
    </submittedName>
</protein>
<proteinExistence type="predicted"/>
<dbReference type="RefSeq" id="WP_169490315.1">
    <property type="nucleotide sequence ID" value="NZ_JABBGJ010000055.1"/>
</dbReference>
<evidence type="ECO:0000313" key="2">
    <source>
        <dbReference type="Proteomes" id="UP000544134"/>
    </source>
</evidence>
<comment type="caution">
    <text evidence="1">The sequence shown here is derived from an EMBL/GenBank/DDBJ whole genome shotgun (WGS) entry which is preliminary data.</text>
</comment>
<sequence>MSRDSTLLLLNKGHVEVLLSPDEVVVAVRESFLLHYEQKGRLFPVVRERLGTGGIFGIKSGDVEAHGLLGFKAAGFWPGNRLVGSEPHQATIVLIDPHSGRPICVIDGNAITTIRTGAAGALGLAMLARPESTTMCVFGTGVQAQIQTRFALDVLPSLRHVQYMTSGGGRDPEFESLFASRCEVKPAGNANAAVAASDVVITATPGRSVLFDCSAVCGGTHISCIGADTRGKRELPAGLLERASVYVDDSVQSVEIGELQWAPTVSCSEFGEVLANGLRVPRTSQEITIFDLTGLALQDLVVARMLYMFAGEEGVGTTVEWPW</sequence>
<dbReference type="PANTHER" id="PTHR13812:SF19">
    <property type="entry name" value="KETIMINE REDUCTASE MU-CRYSTALLIN"/>
    <property type="match status" value="1"/>
</dbReference>
<evidence type="ECO:0000313" key="1">
    <source>
        <dbReference type="EMBL" id="NMM03512.1"/>
    </source>
</evidence>
<name>A0A848IMH1_9BURK</name>
<dbReference type="GO" id="GO:0005737">
    <property type="term" value="C:cytoplasm"/>
    <property type="evidence" value="ECO:0007669"/>
    <property type="project" value="TreeGrafter"/>
</dbReference>
<dbReference type="PIRSF" id="PIRSF001439">
    <property type="entry name" value="CryM"/>
    <property type="match status" value="1"/>
</dbReference>
<dbReference type="AlphaFoldDB" id="A0A848IMH1"/>
<gene>
    <name evidence="1" type="ORF">HHL24_37240</name>
</gene>
<reference evidence="1 2" key="1">
    <citation type="submission" date="2020-04" db="EMBL/GenBank/DDBJ databases">
        <title>Paraburkholderia sp. RP-4-7 isolated from soil.</title>
        <authorList>
            <person name="Dahal R.H."/>
        </authorList>
    </citation>
    <scope>NUCLEOTIDE SEQUENCE [LARGE SCALE GENOMIC DNA]</scope>
    <source>
        <strain evidence="1 2">RP-4-7</strain>
    </source>
</reference>
<dbReference type="SUPFAM" id="SSF51735">
    <property type="entry name" value="NAD(P)-binding Rossmann-fold domains"/>
    <property type="match status" value="1"/>
</dbReference>
<dbReference type="InterPro" id="IPR003462">
    <property type="entry name" value="ODC_Mu_crystall"/>
</dbReference>